<dbReference type="InterPro" id="IPR036770">
    <property type="entry name" value="Ankyrin_rpt-contain_sf"/>
</dbReference>
<dbReference type="Gene3D" id="1.25.40.20">
    <property type="entry name" value="Ankyrin repeat-containing domain"/>
    <property type="match status" value="1"/>
</dbReference>
<dbReference type="InterPro" id="IPR002110">
    <property type="entry name" value="Ankyrin_rpt"/>
</dbReference>
<protein>
    <recommendedName>
        <fullName evidence="8">Ankyrin repeat domain-containing protein 6</fullName>
    </recommendedName>
</protein>
<evidence type="ECO:0008006" key="8">
    <source>
        <dbReference type="Google" id="ProtNLM"/>
    </source>
</evidence>
<dbReference type="PRINTS" id="PR01415">
    <property type="entry name" value="ANKYRIN"/>
</dbReference>
<feature type="compositionally biased region" description="Low complexity" evidence="5">
    <location>
        <begin position="366"/>
        <end position="381"/>
    </location>
</feature>
<feature type="repeat" description="ANK" evidence="3">
    <location>
        <begin position="104"/>
        <end position="136"/>
    </location>
</feature>
<evidence type="ECO:0000256" key="2">
    <source>
        <dbReference type="ARBA" id="ARBA00023043"/>
    </source>
</evidence>
<feature type="compositionally biased region" description="Polar residues" evidence="5">
    <location>
        <begin position="754"/>
        <end position="773"/>
    </location>
</feature>
<evidence type="ECO:0000256" key="1">
    <source>
        <dbReference type="ARBA" id="ARBA00022737"/>
    </source>
</evidence>
<feature type="compositionally biased region" description="Polar residues" evidence="5">
    <location>
        <begin position="607"/>
        <end position="616"/>
    </location>
</feature>
<keyword evidence="1" id="KW-0677">Repeat</keyword>
<feature type="region of interest" description="Disordered" evidence="5">
    <location>
        <begin position="591"/>
        <end position="713"/>
    </location>
</feature>
<feature type="repeat" description="ANK" evidence="3">
    <location>
        <begin position="170"/>
        <end position="202"/>
    </location>
</feature>
<dbReference type="PANTHER" id="PTHR24166">
    <property type="entry name" value="ROLLING PEBBLES, ISOFORM B"/>
    <property type="match status" value="1"/>
</dbReference>
<proteinExistence type="predicted"/>
<dbReference type="SUPFAM" id="SSF48403">
    <property type="entry name" value="Ankyrin repeat"/>
    <property type="match status" value="1"/>
</dbReference>
<evidence type="ECO:0000256" key="4">
    <source>
        <dbReference type="SAM" id="Coils"/>
    </source>
</evidence>
<dbReference type="PROSITE" id="PS50297">
    <property type="entry name" value="ANK_REP_REGION"/>
    <property type="match status" value="6"/>
</dbReference>
<evidence type="ECO:0000256" key="5">
    <source>
        <dbReference type="SAM" id="MobiDB-lite"/>
    </source>
</evidence>
<dbReference type="PROSITE" id="PS50088">
    <property type="entry name" value="ANK_REPEAT"/>
    <property type="match status" value="6"/>
</dbReference>
<dbReference type="Proteomes" id="UP001217089">
    <property type="component" value="Unassembled WGS sequence"/>
</dbReference>
<keyword evidence="7" id="KW-1185">Reference proteome</keyword>
<feature type="compositionally biased region" description="Polar residues" evidence="5">
    <location>
        <begin position="785"/>
        <end position="805"/>
    </location>
</feature>
<reference evidence="6 7" key="1">
    <citation type="submission" date="2022-12" db="EMBL/GenBank/DDBJ databases">
        <title>Chromosome-level genome of Tegillarca granosa.</title>
        <authorList>
            <person name="Kim J."/>
        </authorList>
    </citation>
    <scope>NUCLEOTIDE SEQUENCE [LARGE SCALE GENOMIC DNA]</scope>
    <source>
        <strain evidence="6">Teg-2019</strain>
        <tissue evidence="6">Adductor muscle</tissue>
    </source>
</reference>
<feature type="repeat" description="ANK" evidence="3">
    <location>
        <begin position="236"/>
        <end position="268"/>
    </location>
</feature>
<dbReference type="PANTHER" id="PTHR24166:SF48">
    <property type="entry name" value="PROTEIN VAPYRIN"/>
    <property type="match status" value="1"/>
</dbReference>
<feature type="compositionally biased region" description="Polar residues" evidence="5">
    <location>
        <begin position="635"/>
        <end position="654"/>
    </location>
</feature>
<name>A0ABQ9FAR0_TEGGR</name>
<feature type="compositionally biased region" description="Polar residues" evidence="5">
    <location>
        <begin position="676"/>
        <end position="701"/>
    </location>
</feature>
<evidence type="ECO:0000313" key="7">
    <source>
        <dbReference type="Proteomes" id="UP001217089"/>
    </source>
</evidence>
<feature type="repeat" description="ANK" evidence="3">
    <location>
        <begin position="71"/>
        <end position="103"/>
    </location>
</feature>
<dbReference type="Pfam" id="PF00023">
    <property type="entry name" value="Ank"/>
    <property type="match status" value="1"/>
</dbReference>
<evidence type="ECO:0000313" key="6">
    <source>
        <dbReference type="EMBL" id="KAJ8314437.1"/>
    </source>
</evidence>
<comment type="caution">
    <text evidence="6">The sequence shown here is derived from an EMBL/GenBank/DDBJ whole genome shotgun (WGS) entry which is preliminary data.</text>
</comment>
<gene>
    <name evidence="6" type="ORF">KUTeg_006587</name>
</gene>
<dbReference type="SMART" id="SM00248">
    <property type="entry name" value="ANK"/>
    <property type="match status" value="7"/>
</dbReference>
<evidence type="ECO:0000256" key="3">
    <source>
        <dbReference type="PROSITE-ProRule" id="PRU00023"/>
    </source>
</evidence>
<feature type="repeat" description="ANK" evidence="3">
    <location>
        <begin position="203"/>
        <end position="235"/>
    </location>
</feature>
<feature type="region of interest" description="Disordered" evidence="5">
    <location>
        <begin position="354"/>
        <end position="385"/>
    </location>
</feature>
<dbReference type="InterPro" id="IPR050889">
    <property type="entry name" value="Dendritic_Spine_Reg/Scaffold"/>
</dbReference>
<accession>A0ABQ9FAR0</accession>
<sequence length="915" mass="104111">MEMIHLFVILVLDKKNQEMTSAQTLQNETSPATSIPIGSLEDKLRLAASKGQLDKVQELIQSGASFDPDKNGRTALHYAALNGHLEVCKFLAQKGCHLDDQDVAGCSPLHRAASQGHLEVISFLLGEGCNIDKQDEDGNAPVHEAAWNGFSKTLELLIKHNCNVGVVNKAGFTALHLACQNGHNESSRIILYAGINADLKNNYGDTALHTSARYGHAGVTRILISARSKLNEQNKNGDTALHIAAALKRRKIAKLVVEAGIDVSIKNKQNETAVEVARRKEHPEIIVIITSLNRPKTPTHHHHHVSHGRMPHKEVNFKDEITIDGPIVVPDEDAPIKPDSKQEKQKKFFFFKKKKKEKDKATDTKQVNQGKSPQQQQQQHQCATHSNVQGFFSQYVPRPGVQYYRDLAGNIKQGPIGYTPVCQCLPVIKKLEQKVDANKENIYDHIDASHKILKERLDQLDHRASQQVHALDKLTRERLQQEEHNCQDRINRRLEEENLHLMKHFNESNKFGVNEWLEAKLASYGHCLDHHHDDTALPSNNIFMDVHVNANGRLFRSRSDETLSQSDNHSGKFRKKDFYESRQAAMQQMRAWQVPQYNNRERERTRQGQIKQTHQYRASPRDISQNERKQMHTFDLQSPSTVSTGQSPNVQSGNDPVYMSKRDYQNQGAIPKRMPHSQTWHNAQEFQSPRQRESSTIVHSTPKSRESSPFEMASTRLVKSNTDGSGLNRFNQMRQSFPERGSANTNTSTINQTANLSSSAGQGPQQHEQSSTGGKVKPPVPAKPTLNTDRSISTPSNCSPYTQVSNSDYEVMNPVNKEYQEQVQMHIQNWYQRKVQEAAHRLREGPYNDVQDNGDHYDMYNRYNVHQNRTVQNQTHQQQNTRQVYMYGQQPQQQYHSNNLSDYQYLPSYVRGTDI</sequence>
<keyword evidence="4" id="KW-0175">Coiled coil</keyword>
<dbReference type="EMBL" id="JARBDR010000337">
    <property type="protein sequence ID" value="KAJ8314437.1"/>
    <property type="molecule type" value="Genomic_DNA"/>
</dbReference>
<feature type="region of interest" description="Disordered" evidence="5">
    <location>
        <begin position="754"/>
        <end position="805"/>
    </location>
</feature>
<feature type="repeat" description="ANK" evidence="3">
    <location>
        <begin position="137"/>
        <end position="169"/>
    </location>
</feature>
<organism evidence="6 7">
    <name type="scientific">Tegillarca granosa</name>
    <name type="common">Malaysian cockle</name>
    <name type="synonym">Anadara granosa</name>
    <dbReference type="NCBI Taxonomy" id="220873"/>
    <lineage>
        <taxon>Eukaryota</taxon>
        <taxon>Metazoa</taxon>
        <taxon>Spiralia</taxon>
        <taxon>Lophotrochozoa</taxon>
        <taxon>Mollusca</taxon>
        <taxon>Bivalvia</taxon>
        <taxon>Autobranchia</taxon>
        <taxon>Pteriomorphia</taxon>
        <taxon>Arcoida</taxon>
        <taxon>Arcoidea</taxon>
        <taxon>Arcidae</taxon>
        <taxon>Tegillarca</taxon>
    </lineage>
</organism>
<dbReference type="Pfam" id="PF12796">
    <property type="entry name" value="Ank_2"/>
    <property type="match status" value="2"/>
</dbReference>
<feature type="coiled-coil region" evidence="4">
    <location>
        <begin position="457"/>
        <end position="496"/>
    </location>
</feature>
<keyword evidence="2 3" id="KW-0040">ANK repeat</keyword>